<dbReference type="PROSITE" id="PS50980">
    <property type="entry name" value="COA_CT_NTER"/>
    <property type="match status" value="1"/>
</dbReference>
<keyword evidence="7 13" id="KW-0276">Fatty acid metabolism</keyword>
<gene>
    <name evidence="13" type="primary">accD</name>
    <name evidence="15" type="ORF">IV36_GL001703</name>
</gene>
<evidence type="ECO:0000256" key="10">
    <source>
        <dbReference type="ARBA" id="ARBA00023098"/>
    </source>
</evidence>
<dbReference type="HAMAP" id="MF_01395">
    <property type="entry name" value="AcetylCoA_CT_beta"/>
    <property type="match status" value="1"/>
</dbReference>
<dbReference type="EC" id="2.1.3.15" evidence="13"/>
<keyword evidence="8 13" id="KW-0862">Zinc</keyword>
<dbReference type="InterPro" id="IPR041010">
    <property type="entry name" value="Znf-ACC"/>
</dbReference>
<comment type="catalytic activity">
    <reaction evidence="13">
        <text>N(6)-carboxybiotinyl-L-lysyl-[protein] + acetyl-CoA = N(6)-biotinyl-L-lysyl-[protein] + malonyl-CoA</text>
        <dbReference type="Rhea" id="RHEA:54728"/>
        <dbReference type="Rhea" id="RHEA-COMP:10505"/>
        <dbReference type="Rhea" id="RHEA-COMP:10506"/>
        <dbReference type="ChEBI" id="CHEBI:57288"/>
        <dbReference type="ChEBI" id="CHEBI:57384"/>
        <dbReference type="ChEBI" id="CHEBI:83144"/>
        <dbReference type="ChEBI" id="CHEBI:83145"/>
        <dbReference type="EC" id="2.1.3.15"/>
    </reaction>
</comment>
<dbReference type="OrthoDB" id="9772975at2"/>
<dbReference type="STRING" id="1618.IV36_GL001703"/>
<dbReference type="Proteomes" id="UP000051727">
    <property type="component" value="Unassembled WGS sequence"/>
</dbReference>
<keyword evidence="4 13" id="KW-0479">Metal-binding</keyword>
<evidence type="ECO:0000256" key="1">
    <source>
        <dbReference type="ARBA" id="ARBA00004496"/>
    </source>
</evidence>
<keyword evidence="11 13" id="KW-0275">Fatty acid biosynthesis</keyword>
<dbReference type="InterPro" id="IPR000438">
    <property type="entry name" value="Acetyl_CoA_COase_Trfase_b_su"/>
</dbReference>
<dbReference type="EMBL" id="JQAR01000004">
    <property type="protein sequence ID" value="KRN31581.1"/>
    <property type="molecule type" value="Genomic_DNA"/>
</dbReference>
<comment type="pathway">
    <text evidence="13">Lipid metabolism; malonyl-CoA biosynthesis; malonyl-CoA from acetyl-CoA: step 1/1.</text>
</comment>
<feature type="binding site" evidence="13">
    <location>
        <position position="33"/>
    </location>
    <ligand>
        <name>Zn(2+)</name>
        <dbReference type="ChEBI" id="CHEBI:29105"/>
    </ligand>
</feature>
<evidence type="ECO:0000256" key="13">
    <source>
        <dbReference type="HAMAP-Rule" id="MF_01395"/>
    </source>
</evidence>
<dbReference type="PRINTS" id="PR01070">
    <property type="entry name" value="ACCCTRFRASEB"/>
</dbReference>
<evidence type="ECO:0000313" key="15">
    <source>
        <dbReference type="EMBL" id="KRN31581.1"/>
    </source>
</evidence>
<keyword evidence="3 13" id="KW-0808">Transferase</keyword>
<dbReference type="Pfam" id="PF01039">
    <property type="entry name" value="Carboxyl_trans"/>
    <property type="match status" value="1"/>
</dbReference>
<dbReference type="GO" id="GO:0003989">
    <property type="term" value="F:acetyl-CoA carboxylase activity"/>
    <property type="evidence" value="ECO:0007669"/>
    <property type="project" value="InterPro"/>
</dbReference>
<keyword evidence="5 13" id="KW-0547">Nucleotide-binding</keyword>
<dbReference type="PATRIC" id="fig|1618.3.peg.1730"/>
<keyword evidence="10 13" id="KW-0443">Lipid metabolism</keyword>
<dbReference type="RefSeq" id="WP_056990728.1">
    <property type="nucleotide sequence ID" value="NZ_JATAAJ010000004.1"/>
</dbReference>
<dbReference type="GO" id="GO:0006633">
    <property type="term" value="P:fatty acid biosynthetic process"/>
    <property type="evidence" value="ECO:0007669"/>
    <property type="project" value="UniProtKB-KW"/>
</dbReference>
<comment type="subunit">
    <text evidence="13">Acetyl-CoA carboxylase is a heterohexamer composed of biotin carboxyl carrier protein (AccB), biotin carboxylase (AccC) and two subunits each of ACCase subunit alpha (AccA) and ACCase subunit beta (AccD).</text>
</comment>
<dbReference type="UniPathway" id="UPA00655">
    <property type="reaction ID" value="UER00711"/>
</dbReference>
<accession>A0A0R2G3U4</accession>
<dbReference type="NCBIfam" id="TIGR00515">
    <property type="entry name" value="accD"/>
    <property type="match status" value="1"/>
</dbReference>
<dbReference type="InterPro" id="IPR011762">
    <property type="entry name" value="COA_CT_N"/>
</dbReference>
<dbReference type="InterPro" id="IPR034733">
    <property type="entry name" value="AcCoA_carboxyl_beta"/>
</dbReference>
<keyword evidence="2 13" id="KW-0444">Lipid biosynthesis</keyword>
<feature type="binding site" evidence="13">
    <location>
        <position position="36"/>
    </location>
    <ligand>
        <name>Zn(2+)</name>
        <dbReference type="ChEBI" id="CHEBI:29105"/>
    </ligand>
</feature>
<dbReference type="GO" id="GO:0016743">
    <property type="term" value="F:carboxyl- or carbamoyltransferase activity"/>
    <property type="evidence" value="ECO:0007669"/>
    <property type="project" value="UniProtKB-UniRule"/>
</dbReference>
<sequence>MQLFNELKTLGQKHIKADKKANERVPSGLWIACPKCHQSLYHKDLGIFQVCPNCEYGFRITARERVAWLVDDFEELDADMKTTDPLNFPDYDKKLEKSRKNTGLNDSILTGIAKIQAEEFALGIMDPNFIMGSMGTVTGEKITRLFEYALEKELPVVLFTASGGARMQEGILSLMQMAKISAAVKRHSKAGLLYITVLTDPTTGGVTASFAMQGDIILSEPRALIGFAGKRVIEQTIHQKVPNNLQDAETVLERGFIDAIVQRKDLKQKLEWLLGSHTKGGLVNG</sequence>
<dbReference type="GO" id="GO:0009317">
    <property type="term" value="C:acetyl-CoA carboxylase complex"/>
    <property type="evidence" value="ECO:0007669"/>
    <property type="project" value="InterPro"/>
</dbReference>
<feature type="binding site" evidence="13">
    <location>
        <position position="54"/>
    </location>
    <ligand>
        <name>Zn(2+)</name>
        <dbReference type="ChEBI" id="CHEBI:29105"/>
    </ligand>
</feature>
<dbReference type="GO" id="GO:2001295">
    <property type="term" value="P:malonyl-CoA biosynthetic process"/>
    <property type="evidence" value="ECO:0007669"/>
    <property type="project" value="UniProtKB-UniRule"/>
</dbReference>
<evidence type="ECO:0000259" key="14">
    <source>
        <dbReference type="PROSITE" id="PS50980"/>
    </source>
</evidence>
<evidence type="ECO:0000256" key="8">
    <source>
        <dbReference type="ARBA" id="ARBA00022833"/>
    </source>
</evidence>
<evidence type="ECO:0000256" key="9">
    <source>
        <dbReference type="ARBA" id="ARBA00022840"/>
    </source>
</evidence>
<evidence type="ECO:0000313" key="16">
    <source>
        <dbReference type="Proteomes" id="UP000051727"/>
    </source>
</evidence>
<evidence type="ECO:0000256" key="2">
    <source>
        <dbReference type="ARBA" id="ARBA00022516"/>
    </source>
</evidence>
<dbReference type="Pfam" id="PF17848">
    <property type="entry name" value="Zn_ribbon_ACC"/>
    <property type="match status" value="1"/>
</dbReference>
<comment type="function">
    <text evidence="12 13">Component of the acetyl coenzyme A carboxylase (ACC) complex. Biotin carboxylase (BC) catalyzes the carboxylation of biotin on its carrier protein (BCCP) and then the CO(2) group is transferred by the transcarboxylase to acetyl-CoA to form malonyl-CoA.</text>
</comment>
<evidence type="ECO:0000256" key="12">
    <source>
        <dbReference type="ARBA" id="ARBA00025280"/>
    </source>
</evidence>
<evidence type="ECO:0000256" key="5">
    <source>
        <dbReference type="ARBA" id="ARBA00022741"/>
    </source>
</evidence>
<dbReference type="GO" id="GO:0008270">
    <property type="term" value="F:zinc ion binding"/>
    <property type="evidence" value="ECO:0007669"/>
    <property type="project" value="UniProtKB-UniRule"/>
</dbReference>
<feature type="binding site" evidence="13">
    <location>
        <position position="51"/>
    </location>
    <ligand>
        <name>Zn(2+)</name>
        <dbReference type="ChEBI" id="CHEBI:29105"/>
    </ligand>
</feature>
<dbReference type="AlphaFoldDB" id="A0A0R2G3U4"/>
<dbReference type="SUPFAM" id="SSF52096">
    <property type="entry name" value="ClpP/crotonase"/>
    <property type="match status" value="1"/>
</dbReference>
<keyword evidence="6 13" id="KW-0863">Zinc-finger</keyword>
<comment type="caution">
    <text evidence="15">The sequence shown here is derived from an EMBL/GenBank/DDBJ whole genome shotgun (WGS) entry which is preliminary data.</text>
</comment>
<dbReference type="Gene3D" id="3.90.226.10">
    <property type="entry name" value="2-enoyl-CoA Hydratase, Chain A, domain 1"/>
    <property type="match status" value="1"/>
</dbReference>
<dbReference type="InterPro" id="IPR029045">
    <property type="entry name" value="ClpP/crotonase-like_dom_sf"/>
</dbReference>
<feature type="domain" description="CoA carboxyltransferase N-terminal" evidence="14">
    <location>
        <begin position="29"/>
        <end position="285"/>
    </location>
</feature>
<dbReference type="GO" id="GO:0005524">
    <property type="term" value="F:ATP binding"/>
    <property type="evidence" value="ECO:0007669"/>
    <property type="project" value="UniProtKB-KW"/>
</dbReference>
<evidence type="ECO:0000256" key="6">
    <source>
        <dbReference type="ARBA" id="ARBA00022771"/>
    </source>
</evidence>
<proteinExistence type="inferred from homology"/>
<comment type="subcellular location">
    <subcellularLocation>
        <location evidence="1 13">Cytoplasm</location>
    </subcellularLocation>
</comment>
<protein>
    <recommendedName>
        <fullName evidence="13">Acetyl-coenzyme A carboxylase carboxyl transferase subunit beta</fullName>
        <shortName evidence="13">ACCase subunit beta</shortName>
        <shortName evidence="13">Acetyl-CoA carboxylase carboxyltransferase subunit beta</shortName>
        <ecNumber evidence="13">2.1.3.15</ecNumber>
    </recommendedName>
</protein>
<name>A0A0R2G3U4_9LACO</name>
<evidence type="ECO:0000256" key="7">
    <source>
        <dbReference type="ARBA" id="ARBA00022832"/>
    </source>
</evidence>
<keyword evidence="9 13" id="KW-0067">ATP-binding</keyword>
<evidence type="ECO:0000256" key="11">
    <source>
        <dbReference type="ARBA" id="ARBA00023160"/>
    </source>
</evidence>
<comment type="cofactor">
    <cofactor evidence="13">
        <name>Zn(2+)</name>
        <dbReference type="ChEBI" id="CHEBI:29105"/>
    </cofactor>
    <text evidence="13">Binds 1 zinc ion per subunit.</text>
</comment>
<organism evidence="15 16">
    <name type="scientific">Liquorilactobacillus mali</name>
    <dbReference type="NCBI Taxonomy" id="1618"/>
    <lineage>
        <taxon>Bacteria</taxon>
        <taxon>Bacillati</taxon>
        <taxon>Bacillota</taxon>
        <taxon>Bacilli</taxon>
        <taxon>Lactobacillales</taxon>
        <taxon>Lactobacillaceae</taxon>
        <taxon>Liquorilactobacillus</taxon>
    </lineage>
</organism>
<evidence type="ECO:0000256" key="3">
    <source>
        <dbReference type="ARBA" id="ARBA00022679"/>
    </source>
</evidence>
<dbReference type="PANTHER" id="PTHR42995:SF5">
    <property type="entry name" value="ACETYL-COENZYME A CARBOXYLASE CARBOXYL TRANSFERASE SUBUNIT BETA, CHLOROPLASTIC"/>
    <property type="match status" value="1"/>
</dbReference>
<comment type="similarity">
    <text evidence="13">Belongs to the AccD/PCCB family.</text>
</comment>
<evidence type="ECO:0000256" key="4">
    <source>
        <dbReference type="ARBA" id="ARBA00022723"/>
    </source>
</evidence>
<dbReference type="PANTHER" id="PTHR42995">
    <property type="entry name" value="ACETYL-COENZYME A CARBOXYLASE CARBOXYL TRANSFERASE SUBUNIT BETA, CHLOROPLASTIC"/>
    <property type="match status" value="1"/>
</dbReference>
<comment type="caution">
    <text evidence="13">Lacks conserved residue(s) required for the propagation of feature annotation.</text>
</comment>
<keyword evidence="13" id="KW-0963">Cytoplasm</keyword>
<reference evidence="15 16" key="1">
    <citation type="journal article" date="2015" name="Genome Announc.">
        <title>Expanding the biotechnology potential of lactobacilli through comparative genomics of 213 strains and associated genera.</title>
        <authorList>
            <person name="Sun Z."/>
            <person name="Harris H.M."/>
            <person name="McCann A."/>
            <person name="Guo C."/>
            <person name="Argimon S."/>
            <person name="Zhang W."/>
            <person name="Yang X."/>
            <person name="Jeffery I.B."/>
            <person name="Cooney J.C."/>
            <person name="Kagawa T.F."/>
            <person name="Liu W."/>
            <person name="Song Y."/>
            <person name="Salvetti E."/>
            <person name="Wrobel A."/>
            <person name="Rasinkangas P."/>
            <person name="Parkhill J."/>
            <person name="Rea M.C."/>
            <person name="O'Sullivan O."/>
            <person name="Ritari J."/>
            <person name="Douillard F.P."/>
            <person name="Paul Ross R."/>
            <person name="Yang R."/>
            <person name="Briner A.E."/>
            <person name="Felis G.E."/>
            <person name="de Vos W.M."/>
            <person name="Barrangou R."/>
            <person name="Klaenhammer T.R."/>
            <person name="Caufield P.W."/>
            <person name="Cui Y."/>
            <person name="Zhang H."/>
            <person name="O'Toole P.W."/>
        </authorList>
    </citation>
    <scope>NUCLEOTIDE SEQUENCE [LARGE SCALE GENOMIC DNA]</scope>
    <source>
        <strain evidence="15 16">ATCC 27304</strain>
    </source>
</reference>